<evidence type="ECO:0000313" key="4">
    <source>
        <dbReference type="EMBL" id="RFU94792.1"/>
    </source>
</evidence>
<comment type="similarity">
    <text evidence="2">Belongs to the bacterial solute-binding protein 1 family.</text>
</comment>
<proteinExistence type="inferred from homology"/>
<dbReference type="InterPro" id="IPR006059">
    <property type="entry name" value="SBP"/>
</dbReference>
<gene>
    <name evidence="4" type="ORF">DYP60_08035</name>
</gene>
<dbReference type="InterPro" id="IPR050490">
    <property type="entry name" value="Bact_solute-bd_prot1"/>
</dbReference>
<dbReference type="RefSeq" id="WP_117330488.1">
    <property type="nucleotide sequence ID" value="NZ_QUWK01000007.1"/>
</dbReference>
<dbReference type="Pfam" id="PF13416">
    <property type="entry name" value="SBP_bac_8"/>
    <property type="match status" value="1"/>
</dbReference>
<dbReference type="Proteomes" id="UP000264002">
    <property type="component" value="Unassembled WGS sequence"/>
</dbReference>
<evidence type="ECO:0000256" key="1">
    <source>
        <dbReference type="ARBA" id="ARBA00004418"/>
    </source>
</evidence>
<keyword evidence="5" id="KW-1185">Reference proteome</keyword>
<protein>
    <submittedName>
        <fullName evidence="4">Extracellular solute-binding protein</fullName>
    </submittedName>
</protein>
<sequence>MKAKNVLITILVTLLLLPGVLFAQAAAEKTDSNTMRLAWWGNPTRDERTYKAVQMFEAKNPGVTIETETTGWSGYWDKMNTQAAAGSLPDLMQHDYAYMLQWVERNQLADLTPYVNQGIIDLSKINDSFLTGGRVDGKLYGISLGTNAVCLTYDPAVLKKAGISQIDSTTWTWEDFERIAIQVYQKTGVQTIPFFTTDPKVGFDNMIRQTGASTYGKTGLGFTDPAVLREFYAIQLRLLDAGALIKPETAFVTVSPEEGAMAKGDTWVEFIWSNQFVSTQAAAQRPLEIAMLPNIKNAKAKGTFLKPSMFFSIPATAENPELAAKFLNYFVNDIEVNEMLMGERGVPIPDDVREHMATMVDPINKQIFDYISLVSKNAGPIDAPDPAGSGEFLKMVRDVTQEILMKRVSLNEGVAKIMSRGNEILK</sequence>
<dbReference type="SUPFAM" id="SSF53850">
    <property type="entry name" value="Periplasmic binding protein-like II"/>
    <property type="match status" value="1"/>
</dbReference>
<name>A0A372MGB2_9SPIR</name>
<feature type="signal peptide" evidence="3">
    <location>
        <begin position="1"/>
        <end position="25"/>
    </location>
</feature>
<dbReference type="GO" id="GO:0042597">
    <property type="term" value="C:periplasmic space"/>
    <property type="evidence" value="ECO:0007669"/>
    <property type="project" value="UniProtKB-SubCell"/>
</dbReference>
<dbReference type="AlphaFoldDB" id="A0A372MGB2"/>
<evidence type="ECO:0000256" key="3">
    <source>
        <dbReference type="SAM" id="SignalP"/>
    </source>
</evidence>
<dbReference type="PANTHER" id="PTHR43649">
    <property type="entry name" value="ARABINOSE-BINDING PROTEIN-RELATED"/>
    <property type="match status" value="1"/>
</dbReference>
<keyword evidence="3" id="KW-0732">Signal</keyword>
<feature type="chain" id="PRO_5017051745" evidence="3">
    <location>
        <begin position="26"/>
        <end position="426"/>
    </location>
</feature>
<reference evidence="4 5" key="2">
    <citation type="submission" date="2018-09" db="EMBL/GenBank/DDBJ databases">
        <title>Genome of Sphaerochaeta halotolerans strain 4-11.</title>
        <authorList>
            <person name="Nazina T.N."/>
            <person name="Sokolova D.S."/>
        </authorList>
    </citation>
    <scope>NUCLEOTIDE SEQUENCE [LARGE SCALE GENOMIC DNA]</scope>
    <source>
        <strain evidence="4 5">4-11</strain>
    </source>
</reference>
<evidence type="ECO:0000313" key="5">
    <source>
        <dbReference type="Proteomes" id="UP000264002"/>
    </source>
</evidence>
<dbReference type="EMBL" id="QUWK01000007">
    <property type="protein sequence ID" value="RFU94792.1"/>
    <property type="molecule type" value="Genomic_DNA"/>
</dbReference>
<organism evidence="4 5">
    <name type="scientific">Sphaerochaeta halotolerans</name>
    <dbReference type="NCBI Taxonomy" id="2293840"/>
    <lineage>
        <taxon>Bacteria</taxon>
        <taxon>Pseudomonadati</taxon>
        <taxon>Spirochaetota</taxon>
        <taxon>Spirochaetia</taxon>
        <taxon>Spirochaetales</taxon>
        <taxon>Sphaerochaetaceae</taxon>
        <taxon>Sphaerochaeta</taxon>
    </lineage>
</organism>
<dbReference type="Gene3D" id="3.40.190.10">
    <property type="entry name" value="Periplasmic binding protein-like II"/>
    <property type="match status" value="2"/>
</dbReference>
<comment type="caution">
    <text evidence="4">The sequence shown here is derived from an EMBL/GenBank/DDBJ whole genome shotgun (WGS) entry which is preliminary data.</text>
</comment>
<comment type="subcellular location">
    <subcellularLocation>
        <location evidence="1">Periplasm</location>
    </subcellularLocation>
</comment>
<evidence type="ECO:0000256" key="2">
    <source>
        <dbReference type="ARBA" id="ARBA00008520"/>
    </source>
</evidence>
<reference evidence="5" key="1">
    <citation type="submission" date="2018-08" db="EMBL/GenBank/DDBJ databases">
        <authorList>
            <person name="Grouzdev D.S."/>
            <person name="Krutkina M.S."/>
        </authorList>
    </citation>
    <scope>NUCLEOTIDE SEQUENCE [LARGE SCALE GENOMIC DNA]</scope>
    <source>
        <strain evidence="5">4-11</strain>
    </source>
</reference>
<accession>A0A372MGB2</accession>
<dbReference type="PANTHER" id="PTHR43649:SF11">
    <property type="entry name" value="ABC TRANSPORTER SUBSTRATE-BINDING PROTEIN YESO-RELATED"/>
    <property type="match status" value="1"/>
</dbReference>